<feature type="compositionally biased region" description="Polar residues" evidence="2">
    <location>
        <begin position="557"/>
        <end position="567"/>
    </location>
</feature>
<keyword evidence="1" id="KW-0175">Coiled coil</keyword>
<feature type="coiled-coil region" evidence="1">
    <location>
        <begin position="452"/>
        <end position="479"/>
    </location>
</feature>
<protein>
    <recommendedName>
        <fullName evidence="3">Up-regulated during septation protein 1 domain-containing protein</fullName>
    </recommendedName>
</protein>
<dbReference type="AlphaFoldDB" id="A0A7H8R7C7"/>
<organism evidence="4 5">
    <name type="scientific">Talaromyces rugulosus</name>
    <name type="common">Penicillium rugulosum</name>
    <dbReference type="NCBI Taxonomy" id="121627"/>
    <lineage>
        <taxon>Eukaryota</taxon>
        <taxon>Fungi</taxon>
        <taxon>Dikarya</taxon>
        <taxon>Ascomycota</taxon>
        <taxon>Pezizomycotina</taxon>
        <taxon>Eurotiomycetes</taxon>
        <taxon>Eurotiomycetidae</taxon>
        <taxon>Eurotiales</taxon>
        <taxon>Trichocomaceae</taxon>
        <taxon>Talaromyces</taxon>
        <taxon>Talaromyces sect. Islandici</taxon>
    </lineage>
</organism>
<feature type="compositionally biased region" description="Low complexity" evidence="2">
    <location>
        <begin position="493"/>
        <end position="519"/>
    </location>
</feature>
<evidence type="ECO:0000313" key="4">
    <source>
        <dbReference type="EMBL" id="QKX61515.1"/>
    </source>
</evidence>
<dbReference type="RefSeq" id="XP_035347689.1">
    <property type="nucleotide sequence ID" value="XM_035491796.1"/>
</dbReference>
<dbReference type="GeneID" id="55996155"/>
<feature type="compositionally biased region" description="Polar residues" evidence="2">
    <location>
        <begin position="283"/>
        <end position="303"/>
    </location>
</feature>
<evidence type="ECO:0000313" key="5">
    <source>
        <dbReference type="Proteomes" id="UP000509510"/>
    </source>
</evidence>
<evidence type="ECO:0000256" key="2">
    <source>
        <dbReference type="SAM" id="MobiDB-lite"/>
    </source>
</evidence>
<feature type="compositionally biased region" description="Polar residues" evidence="2">
    <location>
        <begin position="235"/>
        <end position="256"/>
    </location>
</feature>
<dbReference type="Proteomes" id="UP000509510">
    <property type="component" value="Chromosome V"/>
</dbReference>
<evidence type="ECO:0000256" key="1">
    <source>
        <dbReference type="SAM" id="Coils"/>
    </source>
</evidence>
<dbReference type="KEGG" id="trg:TRUGW13939_08667"/>
<gene>
    <name evidence="4" type="ORF">TRUGW13939_08667</name>
</gene>
<sequence>MALSEDFASSYASVGLNNIIARETRVEAQPVDSQSPVDSLTSQRFRLYNPWPVLKKTVSQGSLVKGAGMTRKTSEDNQNISFPFSTFQCSTSKLRPSLAKREIGFPRFARGIMSTIHHPRMDSPTIPGIFPLQERAYSVPNDADTSFLSVKTAPVSEPSILLPGRDEDLQAAAAAINDRLNATARTSSSPDVSQWPPRQSSYGDNEEKPPVPPKSPSLTLRLATVQQARLIASKYNPSSSKTSLKLDTNVNTNNRGHITDQKRRPGNHSRASTALGIFPPVPRTSQSHQRSESAYSHFSSTKPSLHRKPVAREGKVTGSSIINRGRPNKPRNNQLGTLLKQPTAVEQGLVAPLPSGFDVADAKEQFPSSEVDILQRQARSQAQRFKVLKYSDVRLLSLELRVFDERYEYLRNTHKTLRLGRSHLHERMIAFLRSPRATTNFRDIILRQEKALAELDHTIDEWYLKLEQVENRRSRVRQKLLEHIAGSLMMTAPYPSSSSPSAQLQQQTTPPQSPTIPDSEIARESIKIYAESGVYADADIEDLLAEIERQMEEMNSSREQSPCTDNSLAAWASI</sequence>
<proteinExistence type="predicted"/>
<name>A0A7H8R7C7_TALRU</name>
<dbReference type="OrthoDB" id="5429395at2759"/>
<feature type="region of interest" description="Disordered" evidence="2">
    <location>
        <begin position="492"/>
        <end position="519"/>
    </location>
</feature>
<feature type="region of interest" description="Disordered" evidence="2">
    <location>
        <begin position="232"/>
        <end position="335"/>
    </location>
</feature>
<dbReference type="InterPro" id="IPR029191">
    <property type="entry name" value="Uds1"/>
</dbReference>
<feature type="domain" description="Up-regulated during septation protein 1" evidence="3">
    <location>
        <begin position="372"/>
        <end position="491"/>
    </location>
</feature>
<keyword evidence="5" id="KW-1185">Reference proteome</keyword>
<accession>A0A7H8R7C7</accession>
<feature type="region of interest" description="Disordered" evidence="2">
    <location>
        <begin position="183"/>
        <end position="217"/>
    </location>
</feature>
<feature type="region of interest" description="Disordered" evidence="2">
    <location>
        <begin position="551"/>
        <end position="574"/>
    </location>
</feature>
<dbReference type="EMBL" id="CP055902">
    <property type="protein sequence ID" value="QKX61515.1"/>
    <property type="molecule type" value="Genomic_DNA"/>
</dbReference>
<evidence type="ECO:0000259" key="3">
    <source>
        <dbReference type="Pfam" id="PF15456"/>
    </source>
</evidence>
<feature type="compositionally biased region" description="Polar residues" evidence="2">
    <location>
        <begin position="183"/>
        <end position="203"/>
    </location>
</feature>
<reference evidence="5" key="1">
    <citation type="submission" date="2020-06" db="EMBL/GenBank/DDBJ databases">
        <title>A chromosome-scale genome assembly of Talaromyces rugulosus W13939.</title>
        <authorList>
            <person name="Wang B."/>
            <person name="Guo L."/>
            <person name="Ye K."/>
            <person name="Wang L."/>
        </authorList>
    </citation>
    <scope>NUCLEOTIDE SEQUENCE [LARGE SCALE GENOMIC DNA]</scope>
    <source>
        <strain evidence="5">W13939</strain>
    </source>
</reference>
<dbReference type="Pfam" id="PF15456">
    <property type="entry name" value="Uds1"/>
    <property type="match status" value="1"/>
</dbReference>